<organism evidence="3 4">
    <name type="scientific">Parnassius mnemosyne</name>
    <name type="common">clouded apollo</name>
    <dbReference type="NCBI Taxonomy" id="213953"/>
    <lineage>
        <taxon>Eukaryota</taxon>
        <taxon>Metazoa</taxon>
        <taxon>Ecdysozoa</taxon>
        <taxon>Arthropoda</taxon>
        <taxon>Hexapoda</taxon>
        <taxon>Insecta</taxon>
        <taxon>Pterygota</taxon>
        <taxon>Neoptera</taxon>
        <taxon>Endopterygota</taxon>
        <taxon>Lepidoptera</taxon>
        <taxon>Glossata</taxon>
        <taxon>Ditrysia</taxon>
        <taxon>Papilionoidea</taxon>
        <taxon>Papilionidae</taxon>
        <taxon>Parnassiinae</taxon>
        <taxon>Parnassini</taxon>
        <taxon>Parnassius</taxon>
        <taxon>Driopa</taxon>
    </lineage>
</organism>
<feature type="compositionally biased region" description="Polar residues" evidence="1">
    <location>
        <begin position="69"/>
        <end position="83"/>
    </location>
</feature>
<evidence type="ECO:0000313" key="4">
    <source>
        <dbReference type="Proteomes" id="UP001314205"/>
    </source>
</evidence>
<evidence type="ECO:0000313" key="3">
    <source>
        <dbReference type="EMBL" id="CAK1590940.1"/>
    </source>
</evidence>
<sequence length="698" mass="81491">MRVTSTHELVPRGTPSCHNVYFSSAPRSKMAQKQTDSERIRQLLEDASTPELTPERDPYSDDGEYGSDQEFQPNYDDMSSSDVESTETRRIPRNMMTTEFSGSSDTLVSDGEVEVRIHSNLTVPVEQPCTSDQIINTTNDDIGDDNARANSPSILMCHEQFDDASDVHEISCENSQNDTDEWVDVTAEIPLFHFDYASEGLKVEIPDNAQPLDIFKLIFSNDLLDFVVSRTNAYGNNLTNTTRPHTRHSRKCSFRDVTKEEMLAFLGLCLLQGQIKIPKRRKLFSYSDPLNFHPIFSYVMSSRRFDQILRAIYVSDIEAKSEKKITGFIEALSENFRRVYGPSKELSLDESLVLYRGRLYFRQYIKSKKARYGIKFYILTSATGYVLNIIMYCGKGEDDNTYGKKTEQIVMKLLKPYLMKGHHVFLDNFYNDVDLSQKLLELRTHTNGTLRRYRKTNPKGLTQIKLKKGDFFWCRKKQVYVSAWYDKRPVYVITTRNHPKLINISNRFGKISQKPEEVSEYNKYMGGIDRKDQMVAYYSSPQKTIRWYKKVFFHLLDISVWNSFFVYKKYFKNDVKYEFLDYREDLIRQMINLESGCSGRNIIRTGSVYSSRRTAVRAPKKVLQQENLVSIRQDHWPEDIPCSTESKRNFKYLNCSLCTKKKKRKETRYRCKGCREKTPLCPTCFEEWHAKYVKRGDT</sequence>
<dbReference type="InterPro" id="IPR029526">
    <property type="entry name" value="PGBD"/>
</dbReference>
<feature type="region of interest" description="Disordered" evidence="1">
    <location>
        <begin position="1"/>
        <end position="107"/>
    </location>
</feature>
<feature type="compositionally biased region" description="Polar residues" evidence="1">
    <location>
        <begin position="95"/>
        <end position="107"/>
    </location>
</feature>
<evidence type="ECO:0000256" key="1">
    <source>
        <dbReference type="SAM" id="MobiDB-lite"/>
    </source>
</evidence>
<reference evidence="3 4" key="1">
    <citation type="submission" date="2023-11" db="EMBL/GenBank/DDBJ databases">
        <authorList>
            <person name="Hedman E."/>
            <person name="Englund M."/>
            <person name="Stromberg M."/>
            <person name="Nyberg Akerstrom W."/>
            <person name="Nylinder S."/>
            <person name="Jareborg N."/>
            <person name="Kallberg Y."/>
            <person name="Kronander E."/>
        </authorList>
    </citation>
    <scope>NUCLEOTIDE SEQUENCE [LARGE SCALE GENOMIC DNA]</scope>
</reference>
<gene>
    <name evidence="3" type="ORF">PARMNEM_LOCUS11240</name>
</gene>
<dbReference type="PANTHER" id="PTHR46599:SF3">
    <property type="entry name" value="PIGGYBAC TRANSPOSABLE ELEMENT-DERIVED PROTEIN 4"/>
    <property type="match status" value="1"/>
</dbReference>
<dbReference type="PANTHER" id="PTHR46599">
    <property type="entry name" value="PIGGYBAC TRANSPOSABLE ELEMENT-DERIVED PROTEIN 4"/>
    <property type="match status" value="1"/>
</dbReference>
<evidence type="ECO:0000259" key="2">
    <source>
        <dbReference type="Pfam" id="PF13843"/>
    </source>
</evidence>
<name>A0AAV1L7P4_9NEOP</name>
<dbReference type="EMBL" id="CAVLGL010000086">
    <property type="protein sequence ID" value="CAK1590940.1"/>
    <property type="molecule type" value="Genomic_DNA"/>
</dbReference>
<feature type="compositionally biased region" description="Polar residues" evidence="1">
    <location>
        <begin position="21"/>
        <end position="34"/>
    </location>
</feature>
<proteinExistence type="predicted"/>
<dbReference type="AlphaFoldDB" id="A0AAV1L7P4"/>
<accession>A0AAV1L7P4</accession>
<protein>
    <recommendedName>
        <fullName evidence="2">PiggyBac transposable element-derived protein domain-containing protein</fullName>
    </recommendedName>
</protein>
<comment type="caution">
    <text evidence="3">The sequence shown here is derived from an EMBL/GenBank/DDBJ whole genome shotgun (WGS) entry which is preliminary data.</text>
</comment>
<dbReference type="Pfam" id="PF13843">
    <property type="entry name" value="DDE_Tnp_1_7"/>
    <property type="match status" value="1"/>
</dbReference>
<dbReference type="Proteomes" id="UP001314205">
    <property type="component" value="Unassembled WGS sequence"/>
</dbReference>
<keyword evidence="4" id="KW-1185">Reference proteome</keyword>
<feature type="compositionally biased region" description="Basic and acidic residues" evidence="1">
    <location>
        <begin position="35"/>
        <end position="44"/>
    </location>
</feature>
<feature type="domain" description="PiggyBac transposable element-derived protein" evidence="2">
    <location>
        <begin position="211"/>
        <end position="564"/>
    </location>
</feature>